<feature type="transmembrane region" description="Helical" evidence="1">
    <location>
        <begin position="25"/>
        <end position="46"/>
    </location>
</feature>
<dbReference type="Proteomes" id="UP001327560">
    <property type="component" value="Chromosome 6"/>
</dbReference>
<accession>A0AAQ3QFW9</accession>
<dbReference type="EMBL" id="CP136895">
    <property type="protein sequence ID" value="WOL09494.1"/>
    <property type="molecule type" value="Genomic_DNA"/>
</dbReference>
<keyword evidence="1" id="KW-1133">Transmembrane helix</keyword>
<organism evidence="2 3">
    <name type="scientific">Canna indica</name>
    <name type="common">Indian-shot</name>
    <dbReference type="NCBI Taxonomy" id="4628"/>
    <lineage>
        <taxon>Eukaryota</taxon>
        <taxon>Viridiplantae</taxon>
        <taxon>Streptophyta</taxon>
        <taxon>Embryophyta</taxon>
        <taxon>Tracheophyta</taxon>
        <taxon>Spermatophyta</taxon>
        <taxon>Magnoliopsida</taxon>
        <taxon>Liliopsida</taxon>
        <taxon>Zingiberales</taxon>
        <taxon>Cannaceae</taxon>
        <taxon>Canna</taxon>
    </lineage>
</organism>
<evidence type="ECO:0000313" key="2">
    <source>
        <dbReference type="EMBL" id="WOL09494.1"/>
    </source>
</evidence>
<dbReference type="AlphaFoldDB" id="A0AAQ3QFW9"/>
<evidence type="ECO:0000313" key="3">
    <source>
        <dbReference type="Proteomes" id="UP001327560"/>
    </source>
</evidence>
<protein>
    <submittedName>
        <fullName evidence="2">Uncharacterized protein</fullName>
    </submittedName>
</protein>
<keyword evidence="1" id="KW-0812">Transmembrane</keyword>
<name>A0AAQ3QFW9_9LILI</name>
<proteinExistence type="predicted"/>
<keyword evidence="1" id="KW-0472">Membrane</keyword>
<keyword evidence="3" id="KW-1185">Reference proteome</keyword>
<reference evidence="2 3" key="1">
    <citation type="submission" date="2023-10" db="EMBL/GenBank/DDBJ databases">
        <title>Chromosome-scale genome assembly provides insights into flower coloration mechanisms of Canna indica.</title>
        <authorList>
            <person name="Li C."/>
        </authorList>
    </citation>
    <scope>NUCLEOTIDE SEQUENCE [LARGE SCALE GENOMIC DNA]</scope>
    <source>
        <tissue evidence="2">Flower</tissue>
    </source>
</reference>
<sequence length="102" mass="11866">MLDLVQNLCFMVFVAQSVKFVVCKFLWAIVCYAILFFYYCYCRLWFLRFSMNSVSLYIFSSFTDLSSNTSKFAFILSFEDYYSHAILTSLVGTKEVKLDGGV</sequence>
<evidence type="ECO:0000256" key="1">
    <source>
        <dbReference type="SAM" id="Phobius"/>
    </source>
</evidence>
<gene>
    <name evidence="2" type="ORF">Cni_G18247</name>
</gene>